<keyword evidence="5" id="KW-1185">Reference proteome</keyword>
<dbReference type="InterPro" id="IPR018247">
    <property type="entry name" value="EF_Hand_1_Ca_BS"/>
</dbReference>
<name>A0A1V9ZD61_9STRA</name>
<dbReference type="InterPro" id="IPR011992">
    <property type="entry name" value="EF-hand-dom_pair"/>
</dbReference>
<keyword evidence="1" id="KW-0106">Calcium</keyword>
<dbReference type="OrthoDB" id="160927at2759"/>
<dbReference type="EMBL" id="JNBS01002010">
    <property type="protein sequence ID" value="OQR95902.1"/>
    <property type="molecule type" value="Genomic_DNA"/>
</dbReference>
<proteinExistence type="predicted"/>
<protein>
    <recommendedName>
        <fullName evidence="3">EF-hand domain-containing protein</fullName>
    </recommendedName>
</protein>
<reference evidence="4 5" key="1">
    <citation type="journal article" date="2014" name="Genome Biol. Evol.">
        <title>The secreted proteins of Achlya hypogyna and Thraustotheca clavata identify the ancestral oomycete secretome and reveal gene acquisitions by horizontal gene transfer.</title>
        <authorList>
            <person name="Misner I."/>
            <person name="Blouin N."/>
            <person name="Leonard G."/>
            <person name="Richards T.A."/>
            <person name="Lane C.E."/>
        </authorList>
    </citation>
    <scope>NUCLEOTIDE SEQUENCE [LARGE SCALE GENOMIC DNA]</scope>
    <source>
        <strain evidence="4 5">ATCC 34112</strain>
    </source>
</reference>
<feature type="domain" description="EF-hand" evidence="3">
    <location>
        <begin position="30"/>
        <end position="65"/>
    </location>
</feature>
<comment type="caution">
    <text evidence="4">The sequence shown here is derived from an EMBL/GenBank/DDBJ whole genome shotgun (WGS) entry which is preliminary data.</text>
</comment>
<evidence type="ECO:0000256" key="1">
    <source>
        <dbReference type="ARBA" id="ARBA00022837"/>
    </source>
</evidence>
<evidence type="ECO:0000259" key="3">
    <source>
        <dbReference type="PROSITE" id="PS50222"/>
    </source>
</evidence>
<evidence type="ECO:0000313" key="5">
    <source>
        <dbReference type="Proteomes" id="UP000243217"/>
    </source>
</evidence>
<dbReference type="PROSITE" id="PS50222">
    <property type="entry name" value="EF_HAND_2"/>
    <property type="match status" value="1"/>
</dbReference>
<organism evidence="4 5">
    <name type="scientific">Thraustotheca clavata</name>
    <dbReference type="NCBI Taxonomy" id="74557"/>
    <lineage>
        <taxon>Eukaryota</taxon>
        <taxon>Sar</taxon>
        <taxon>Stramenopiles</taxon>
        <taxon>Oomycota</taxon>
        <taxon>Saprolegniomycetes</taxon>
        <taxon>Saprolegniales</taxon>
        <taxon>Achlyaceae</taxon>
        <taxon>Thraustotheca</taxon>
    </lineage>
</organism>
<sequence>MIEAYRPPVLVQTGPIPPACFRRLDKYIQSNGLRAWDVFFAMDHNQNKTISYEELIDGLHQINFTLSPTDQAEVLEWMTNADDGVTFKEFTLALKLRASSTSPPRKKRLSNGAKKILTK</sequence>
<dbReference type="Gene3D" id="1.10.238.10">
    <property type="entry name" value="EF-hand"/>
    <property type="match status" value="1"/>
</dbReference>
<evidence type="ECO:0000313" key="4">
    <source>
        <dbReference type="EMBL" id="OQR95902.1"/>
    </source>
</evidence>
<feature type="region of interest" description="Disordered" evidence="2">
    <location>
        <begin position="99"/>
        <end position="119"/>
    </location>
</feature>
<dbReference type="SUPFAM" id="SSF47473">
    <property type="entry name" value="EF-hand"/>
    <property type="match status" value="1"/>
</dbReference>
<dbReference type="GO" id="GO:0005509">
    <property type="term" value="F:calcium ion binding"/>
    <property type="evidence" value="ECO:0007669"/>
    <property type="project" value="InterPro"/>
</dbReference>
<evidence type="ECO:0000256" key="2">
    <source>
        <dbReference type="SAM" id="MobiDB-lite"/>
    </source>
</evidence>
<dbReference type="PROSITE" id="PS00018">
    <property type="entry name" value="EF_HAND_1"/>
    <property type="match status" value="1"/>
</dbReference>
<dbReference type="AlphaFoldDB" id="A0A1V9ZD61"/>
<accession>A0A1V9ZD61</accession>
<dbReference type="InterPro" id="IPR002048">
    <property type="entry name" value="EF_hand_dom"/>
</dbReference>
<gene>
    <name evidence="4" type="ORF">THRCLA_22053</name>
</gene>
<dbReference type="Proteomes" id="UP000243217">
    <property type="component" value="Unassembled WGS sequence"/>
</dbReference>